<name>A0ABT0L980_9GAMM</name>
<comment type="caution">
    <text evidence="9">The sequence shown here is derived from an EMBL/GenBank/DDBJ whole genome shotgun (WGS) entry which is preliminary data.</text>
</comment>
<evidence type="ECO:0000256" key="7">
    <source>
        <dbReference type="SAM" id="Phobius"/>
    </source>
</evidence>
<keyword evidence="2" id="KW-1003">Cell membrane</keyword>
<dbReference type="InterPro" id="IPR023826">
    <property type="entry name" value="Rhom-like_SP_proteobac"/>
</dbReference>
<sequence length="207" mass="22997">MINHPVLEKLKSPYGIALLISLVCITLFLLNMDDLLAYRRVSIEQYQWWRLITGNLLHTNDWHLAMNLGGLWAILLLHRQHYTSLGLLLLLLVLCLLQGLGLYFFYPSLLGYVGLSGVLHGLFSYGVIQDCRVGMKSGYLLLLGIIVKVAYEQVQGASPEVIKLIGARVATEAHLVGLISGLLCAGTLLIYQHFYGQCACQNNNSVV</sequence>
<feature type="transmembrane region" description="Helical" evidence="7">
    <location>
        <begin position="173"/>
        <end position="194"/>
    </location>
</feature>
<protein>
    <submittedName>
        <fullName evidence="9">Rhombosortase</fullName>
        <ecNumber evidence="9">3.4.21.-</ecNumber>
    </submittedName>
</protein>
<keyword evidence="9" id="KW-0378">Hydrolase</keyword>
<evidence type="ECO:0000256" key="5">
    <source>
        <dbReference type="ARBA" id="ARBA00022989"/>
    </source>
</evidence>
<keyword evidence="5 7" id="KW-1133">Transmembrane helix</keyword>
<accession>A0ABT0L980</accession>
<comment type="subcellular location">
    <subcellularLocation>
        <location evidence="1">Membrane</location>
        <topology evidence="1">Multi-pass membrane protein</topology>
    </subcellularLocation>
</comment>
<dbReference type="Proteomes" id="UP001203423">
    <property type="component" value="Unassembled WGS sequence"/>
</dbReference>
<keyword evidence="3" id="KW-0997">Cell inner membrane</keyword>
<feature type="transmembrane region" description="Helical" evidence="7">
    <location>
        <begin position="85"/>
        <end position="106"/>
    </location>
</feature>
<dbReference type="EMBL" id="JAKIKS010000020">
    <property type="protein sequence ID" value="MCL1124244.1"/>
    <property type="molecule type" value="Genomic_DNA"/>
</dbReference>
<proteinExistence type="predicted"/>
<keyword evidence="6 7" id="KW-0472">Membrane</keyword>
<evidence type="ECO:0000313" key="9">
    <source>
        <dbReference type="EMBL" id="MCL1124244.1"/>
    </source>
</evidence>
<feature type="domain" description="Peptidase S54 rhomboid" evidence="8">
    <location>
        <begin position="47"/>
        <end position="188"/>
    </location>
</feature>
<gene>
    <name evidence="9" type="primary">rrtA</name>
    <name evidence="9" type="ORF">L2764_07095</name>
</gene>
<dbReference type="PANTHER" id="PTHR43066:SF26">
    <property type="entry name" value="RHOMBOID PROTEASE GLPG"/>
    <property type="match status" value="1"/>
</dbReference>
<evidence type="ECO:0000256" key="4">
    <source>
        <dbReference type="ARBA" id="ARBA00022692"/>
    </source>
</evidence>
<dbReference type="Gene3D" id="1.20.1540.10">
    <property type="entry name" value="Rhomboid-like"/>
    <property type="match status" value="1"/>
</dbReference>
<evidence type="ECO:0000256" key="6">
    <source>
        <dbReference type="ARBA" id="ARBA00023136"/>
    </source>
</evidence>
<evidence type="ECO:0000256" key="3">
    <source>
        <dbReference type="ARBA" id="ARBA00022519"/>
    </source>
</evidence>
<evidence type="ECO:0000256" key="2">
    <source>
        <dbReference type="ARBA" id="ARBA00022475"/>
    </source>
</evidence>
<dbReference type="PANTHER" id="PTHR43066">
    <property type="entry name" value="RHOMBOID-RELATED PROTEIN"/>
    <property type="match status" value="1"/>
</dbReference>
<evidence type="ECO:0000259" key="8">
    <source>
        <dbReference type="Pfam" id="PF01694"/>
    </source>
</evidence>
<dbReference type="Pfam" id="PF01694">
    <property type="entry name" value="Rhomboid"/>
    <property type="match status" value="1"/>
</dbReference>
<organism evidence="9 10">
    <name type="scientific">Shewanella surugensis</name>
    <dbReference type="NCBI Taxonomy" id="212020"/>
    <lineage>
        <taxon>Bacteria</taxon>
        <taxon>Pseudomonadati</taxon>
        <taxon>Pseudomonadota</taxon>
        <taxon>Gammaproteobacteria</taxon>
        <taxon>Alteromonadales</taxon>
        <taxon>Shewanellaceae</taxon>
        <taxon>Shewanella</taxon>
    </lineage>
</organism>
<evidence type="ECO:0000313" key="10">
    <source>
        <dbReference type="Proteomes" id="UP001203423"/>
    </source>
</evidence>
<keyword evidence="10" id="KW-1185">Reference proteome</keyword>
<keyword evidence="4 7" id="KW-0812">Transmembrane</keyword>
<feature type="transmembrane region" description="Helical" evidence="7">
    <location>
        <begin position="112"/>
        <end position="128"/>
    </location>
</feature>
<dbReference type="EC" id="3.4.21.-" evidence="9"/>
<dbReference type="InterPro" id="IPR022764">
    <property type="entry name" value="Peptidase_S54_rhomboid_dom"/>
</dbReference>
<dbReference type="NCBIfam" id="TIGR03902">
    <property type="entry name" value="rhom_GG_sort"/>
    <property type="match status" value="1"/>
</dbReference>
<feature type="transmembrane region" description="Helical" evidence="7">
    <location>
        <begin position="12"/>
        <end position="30"/>
    </location>
</feature>
<reference evidence="9 10" key="1">
    <citation type="submission" date="2022-01" db="EMBL/GenBank/DDBJ databases">
        <title>Whole genome-based taxonomy of the Shewanellaceae.</title>
        <authorList>
            <person name="Martin-Rodriguez A.J."/>
        </authorList>
    </citation>
    <scope>NUCLEOTIDE SEQUENCE [LARGE SCALE GENOMIC DNA]</scope>
    <source>
        <strain evidence="9 10">DSM 17177</strain>
    </source>
</reference>
<dbReference type="GO" id="GO:0016787">
    <property type="term" value="F:hydrolase activity"/>
    <property type="evidence" value="ECO:0007669"/>
    <property type="project" value="UniProtKB-KW"/>
</dbReference>
<dbReference type="SUPFAM" id="SSF144091">
    <property type="entry name" value="Rhomboid-like"/>
    <property type="match status" value="1"/>
</dbReference>
<evidence type="ECO:0000256" key="1">
    <source>
        <dbReference type="ARBA" id="ARBA00004141"/>
    </source>
</evidence>
<dbReference type="InterPro" id="IPR035952">
    <property type="entry name" value="Rhomboid-like_sf"/>
</dbReference>